<gene>
    <name evidence="1" type="ORF">DSM106972_091640</name>
</gene>
<comment type="caution">
    <text evidence="1">The sequence shown here is derived from an EMBL/GenBank/DDBJ whole genome shotgun (WGS) entry which is preliminary data.</text>
</comment>
<reference evidence="1" key="1">
    <citation type="submission" date="2018-12" db="EMBL/GenBank/DDBJ databases">
        <authorList>
            <person name="Will S."/>
            <person name="Neumann-Schaal M."/>
            <person name="Henke P."/>
        </authorList>
    </citation>
    <scope>NUCLEOTIDE SEQUENCE</scope>
    <source>
        <strain evidence="1">PCC 7102</strain>
    </source>
</reference>
<reference evidence="1" key="2">
    <citation type="journal article" date="2019" name="Genome Biol. Evol.">
        <title>Day and night: Metabolic profiles and evolutionary relationships of six axenic non-marine cyanobacteria.</title>
        <authorList>
            <person name="Will S.E."/>
            <person name="Henke P."/>
            <person name="Boedeker C."/>
            <person name="Huang S."/>
            <person name="Brinkmann H."/>
            <person name="Rohde M."/>
            <person name="Jarek M."/>
            <person name="Friedl T."/>
            <person name="Seufert S."/>
            <person name="Schumacher M."/>
            <person name="Overmann J."/>
            <person name="Neumann-Schaal M."/>
            <person name="Petersen J."/>
        </authorList>
    </citation>
    <scope>NUCLEOTIDE SEQUENCE [LARGE SCALE GENOMIC DNA]</scope>
    <source>
        <strain evidence="1">PCC 7102</strain>
    </source>
</reference>
<protein>
    <submittedName>
        <fullName evidence="1">Uncharacterized protein</fullName>
    </submittedName>
</protein>
<organism evidence="1 2">
    <name type="scientific">Dulcicalothrix desertica PCC 7102</name>
    <dbReference type="NCBI Taxonomy" id="232991"/>
    <lineage>
        <taxon>Bacteria</taxon>
        <taxon>Bacillati</taxon>
        <taxon>Cyanobacteriota</taxon>
        <taxon>Cyanophyceae</taxon>
        <taxon>Nostocales</taxon>
        <taxon>Calotrichaceae</taxon>
        <taxon>Dulcicalothrix</taxon>
    </lineage>
</organism>
<accession>A0A433UME2</accession>
<evidence type="ECO:0000313" key="2">
    <source>
        <dbReference type="Proteomes" id="UP000271624"/>
    </source>
</evidence>
<name>A0A433UME2_9CYAN</name>
<evidence type="ECO:0000313" key="1">
    <source>
        <dbReference type="EMBL" id="RUS95004.1"/>
    </source>
</evidence>
<dbReference type="EMBL" id="RSCL01000044">
    <property type="protein sequence ID" value="RUS95004.1"/>
    <property type="molecule type" value="Genomic_DNA"/>
</dbReference>
<sequence length="54" mass="6150">MSLLLCRFLNYFGLHIKAFSPLVNIFIKLLNLLVDIEKLCSLLVPKLNFSVQVG</sequence>
<dbReference type="AlphaFoldDB" id="A0A433UME2"/>
<dbReference type="Proteomes" id="UP000271624">
    <property type="component" value="Unassembled WGS sequence"/>
</dbReference>
<keyword evidence="2" id="KW-1185">Reference proteome</keyword>
<proteinExistence type="predicted"/>